<evidence type="ECO:0000313" key="2">
    <source>
        <dbReference type="Proteomes" id="UP000032068"/>
    </source>
</evidence>
<protein>
    <submittedName>
        <fullName evidence="1">Uncharacterized protein</fullName>
    </submittedName>
</protein>
<comment type="caution">
    <text evidence="1">The sequence shown here is derived from an EMBL/GenBank/DDBJ whole genome shotgun (WGS) entry which is preliminary data.</text>
</comment>
<reference evidence="1 2" key="1">
    <citation type="submission" date="2014-12" db="EMBL/GenBank/DDBJ databases">
        <title>16Stimator: statistical estimation of ribosomal gene copy numbers from draft genome assemblies.</title>
        <authorList>
            <person name="Perisin M.A."/>
            <person name="Vetter M."/>
            <person name="Gilbert J.A."/>
            <person name="Bergelson J."/>
        </authorList>
    </citation>
    <scope>NUCLEOTIDE SEQUENCE [LARGE SCALE GENOMIC DNA]</scope>
    <source>
        <strain evidence="1 2">MEJ086</strain>
    </source>
</reference>
<sequence>MQYQTFPLVEARAWALATLMARARPTFSLAAGAHKPGCCLPINKAIRKACPGSKDWHQLVAKTATRACDFILLPAHRLARPWQNLSKLRNRQALMTVHLECRGIELGAKTLM</sequence>
<name>A0A0D0KSH5_9PSED</name>
<evidence type="ECO:0000313" key="1">
    <source>
        <dbReference type="EMBL" id="KIP99937.1"/>
    </source>
</evidence>
<dbReference type="EMBL" id="JXQW01000031">
    <property type="protein sequence ID" value="KIP99937.1"/>
    <property type="molecule type" value="Genomic_DNA"/>
</dbReference>
<dbReference type="AlphaFoldDB" id="A0A0D0KSH5"/>
<dbReference type="Proteomes" id="UP000032068">
    <property type="component" value="Unassembled WGS sequence"/>
</dbReference>
<organism evidence="1 2">
    <name type="scientific">Pseudomonas fulva</name>
    <dbReference type="NCBI Taxonomy" id="47880"/>
    <lineage>
        <taxon>Bacteria</taxon>
        <taxon>Pseudomonadati</taxon>
        <taxon>Pseudomonadota</taxon>
        <taxon>Gammaproteobacteria</taxon>
        <taxon>Pseudomonadales</taxon>
        <taxon>Pseudomonadaceae</taxon>
        <taxon>Pseudomonas</taxon>
    </lineage>
</organism>
<gene>
    <name evidence="1" type="ORF">RU08_13075</name>
</gene>
<accession>A0A0D0KSH5</accession>
<proteinExistence type="predicted"/>